<name>A0A1F6GAN0_9PROT</name>
<evidence type="ECO:0000313" key="3">
    <source>
        <dbReference type="Proteomes" id="UP000178449"/>
    </source>
</evidence>
<feature type="transmembrane region" description="Helical" evidence="1">
    <location>
        <begin position="283"/>
        <end position="303"/>
    </location>
</feature>
<comment type="caution">
    <text evidence="2">The sequence shown here is derived from an EMBL/GenBank/DDBJ whole genome shotgun (WGS) entry which is preliminary data.</text>
</comment>
<organism evidence="2 3">
    <name type="scientific">Candidatus Lambdaproteobacteria bacterium RIFOXYD2_FULL_50_16</name>
    <dbReference type="NCBI Taxonomy" id="1817772"/>
    <lineage>
        <taxon>Bacteria</taxon>
        <taxon>Pseudomonadati</taxon>
        <taxon>Pseudomonadota</taxon>
        <taxon>Candidatus Lambdaproteobacteria</taxon>
    </lineage>
</organism>
<dbReference type="Proteomes" id="UP000178449">
    <property type="component" value="Unassembled WGS sequence"/>
</dbReference>
<accession>A0A1F6GAN0</accession>
<dbReference type="EMBL" id="MFNE01000026">
    <property type="protein sequence ID" value="OGG95168.1"/>
    <property type="molecule type" value="Genomic_DNA"/>
</dbReference>
<sequence>MYQGISLDQAPPLFVPLRFFLSAPLFVVLGGIELLWFGSDLIGAAYAEPAIAWIHLWTLGWLAMVMFGAYYQMIPVMIGGQVPAPYLSGWVHGLLALGVLLFQGYFLFPEFSPFWLAGISLGLSIGLFIGQIAWALVRVKGENRPTLSAMRLSLVCLGITWFLGLWLLAGHGGWGPEIHGVNRDLHLSFALFGWVGFLIIGVSLHLVPMFYITPPFDKLVAQRVLRLLSITLVLLTFIQLTGIEAWLWVPVAFGFSGFGLYLFELTKILNRRRRKKVDPAARLLYLAIAWGWVALGLFVLGLWGKDLALKEGAVLIFLLGVSVNFTHGMLYKIVPFLIWFHRYSARVGEPGVPLMGDLLTDPQAYREGLILNGSLAALLVGYSLGAPVLFGLAALGLVGGHLYLIRLFYLALNPTPKAI</sequence>
<proteinExistence type="predicted"/>
<keyword evidence="1" id="KW-0472">Membrane</keyword>
<protein>
    <recommendedName>
        <fullName evidence="4">NnrS family protein</fullName>
    </recommendedName>
</protein>
<gene>
    <name evidence="2" type="ORF">A2527_08325</name>
</gene>
<feature type="transmembrane region" description="Helical" evidence="1">
    <location>
        <begin position="189"/>
        <end position="212"/>
    </location>
</feature>
<keyword evidence="1" id="KW-0812">Transmembrane</keyword>
<evidence type="ECO:0000256" key="1">
    <source>
        <dbReference type="SAM" id="Phobius"/>
    </source>
</evidence>
<feature type="transmembrane region" description="Helical" evidence="1">
    <location>
        <begin position="50"/>
        <end position="74"/>
    </location>
</feature>
<evidence type="ECO:0008006" key="4">
    <source>
        <dbReference type="Google" id="ProtNLM"/>
    </source>
</evidence>
<feature type="transmembrane region" description="Helical" evidence="1">
    <location>
        <begin position="12"/>
        <end position="38"/>
    </location>
</feature>
<feature type="transmembrane region" description="Helical" evidence="1">
    <location>
        <begin position="246"/>
        <end position="263"/>
    </location>
</feature>
<dbReference type="STRING" id="1817772.A2527_08325"/>
<feature type="transmembrane region" description="Helical" evidence="1">
    <location>
        <begin position="114"/>
        <end position="137"/>
    </location>
</feature>
<dbReference type="AlphaFoldDB" id="A0A1F6GAN0"/>
<feature type="transmembrane region" description="Helical" evidence="1">
    <location>
        <begin position="224"/>
        <end position="240"/>
    </location>
</feature>
<feature type="transmembrane region" description="Helical" evidence="1">
    <location>
        <begin position="149"/>
        <end position="169"/>
    </location>
</feature>
<feature type="transmembrane region" description="Helical" evidence="1">
    <location>
        <begin position="315"/>
        <end position="340"/>
    </location>
</feature>
<feature type="transmembrane region" description="Helical" evidence="1">
    <location>
        <begin position="86"/>
        <end position="108"/>
    </location>
</feature>
<reference evidence="2 3" key="1">
    <citation type="journal article" date="2016" name="Nat. Commun.">
        <title>Thousands of microbial genomes shed light on interconnected biogeochemical processes in an aquifer system.</title>
        <authorList>
            <person name="Anantharaman K."/>
            <person name="Brown C.T."/>
            <person name="Hug L.A."/>
            <person name="Sharon I."/>
            <person name="Castelle C.J."/>
            <person name="Probst A.J."/>
            <person name="Thomas B.C."/>
            <person name="Singh A."/>
            <person name="Wilkins M.J."/>
            <person name="Karaoz U."/>
            <person name="Brodie E.L."/>
            <person name="Williams K.H."/>
            <person name="Hubbard S.S."/>
            <person name="Banfield J.F."/>
        </authorList>
    </citation>
    <scope>NUCLEOTIDE SEQUENCE [LARGE SCALE GENOMIC DNA]</scope>
</reference>
<evidence type="ECO:0000313" key="2">
    <source>
        <dbReference type="EMBL" id="OGG95168.1"/>
    </source>
</evidence>
<keyword evidence="1" id="KW-1133">Transmembrane helix</keyword>